<dbReference type="InterPro" id="IPR036388">
    <property type="entry name" value="WH-like_DNA-bd_sf"/>
</dbReference>
<dbReference type="EMBL" id="QYUQ01000002">
    <property type="protein sequence ID" value="RJG00695.1"/>
    <property type="molecule type" value="Genomic_DNA"/>
</dbReference>
<evidence type="ECO:0000313" key="5">
    <source>
        <dbReference type="EMBL" id="RJG00695.1"/>
    </source>
</evidence>
<dbReference type="InterPro" id="IPR016032">
    <property type="entry name" value="Sig_transdc_resp-reg_C-effctor"/>
</dbReference>
<dbReference type="Pfam" id="PF00196">
    <property type="entry name" value="GerE"/>
    <property type="match status" value="1"/>
</dbReference>
<dbReference type="SUPFAM" id="SSF46894">
    <property type="entry name" value="C-terminal effector domain of the bipartite response regulators"/>
    <property type="match status" value="1"/>
</dbReference>
<reference evidence="6" key="1">
    <citation type="submission" date="2018-09" db="EMBL/GenBank/DDBJ databases">
        <authorList>
            <person name="Zhu H."/>
        </authorList>
    </citation>
    <scope>NUCLEOTIDE SEQUENCE [LARGE SCALE GENOMIC DNA]</scope>
    <source>
        <strain evidence="6">K1S02-23</strain>
    </source>
</reference>
<keyword evidence="2" id="KW-0238">DNA-binding</keyword>
<evidence type="ECO:0000259" key="4">
    <source>
        <dbReference type="PROSITE" id="PS50043"/>
    </source>
</evidence>
<proteinExistence type="predicted"/>
<organism evidence="5 6">
    <name type="scientific">Noviherbaspirillum sedimenti</name>
    <dbReference type="NCBI Taxonomy" id="2320865"/>
    <lineage>
        <taxon>Bacteria</taxon>
        <taxon>Pseudomonadati</taxon>
        <taxon>Pseudomonadota</taxon>
        <taxon>Betaproteobacteria</taxon>
        <taxon>Burkholderiales</taxon>
        <taxon>Oxalobacteraceae</taxon>
        <taxon>Noviherbaspirillum</taxon>
    </lineage>
</organism>
<dbReference type="OrthoDB" id="135231at2"/>
<accession>A0A3A3FZA5</accession>
<dbReference type="AlphaFoldDB" id="A0A3A3FZA5"/>
<sequence>MKQATMLSGDLDKRILAVILESADVRNEADLTRLVNGPLREVLPHEMLVCGIGGVSPQGNFVRKFLQFNCPFECYEYYAEMLNSDGRVNSPLMQKWREAQEPVFFQSGRDDEQFPADWVELFNKYKMRNIIGHGVIDLTGSQSSYFIFSRLDGEVGPEHAFLLKIITPHLHLALARAIVDVQEFQAFVGKTGKPLSERQSEILYWMHEGKTNWEIAKILNLTELNVKYHIDQIFSKLDVRSRVNAVAKAHELGLLKAPRG</sequence>
<dbReference type="InterPro" id="IPR036693">
    <property type="entry name" value="TF_LuxR_autoind-bd_dom_sf"/>
</dbReference>
<dbReference type="SMART" id="SM00421">
    <property type="entry name" value="HTH_LUXR"/>
    <property type="match status" value="1"/>
</dbReference>
<keyword evidence="6" id="KW-1185">Reference proteome</keyword>
<dbReference type="RefSeq" id="WP_119784150.1">
    <property type="nucleotide sequence ID" value="NZ_QYUQ01000002.1"/>
</dbReference>
<dbReference type="CDD" id="cd06170">
    <property type="entry name" value="LuxR_C_like"/>
    <property type="match status" value="1"/>
</dbReference>
<keyword evidence="1" id="KW-0805">Transcription regulation</keyword>
<keyword evidence="3" id="KW-0804">Transcription</keyword>
<dbReference type="GO" id="GO:0003677">
    <property type="term" value="F:DNA binding"/>
    <property type="evidence" value="ECO:0007669"/>
    <property type="project" value="UniProtKB-KW"/>
</dbReference>
<dbReference type="PROSITE" id="PS50043">
    <property type="entry name" value="HTH_LUXR_2"/>
    <property type="match status" value="1"/>
</dbReference>
<dbReference type="Gene3D" id="3.30.450.80">
    <property type="entry name" value="Transcription factor LuxR-like, autoinducer-binding domain"/>
    <property type="match status" value="1"/>
</dbReference>
<dbReference type="InterPro" id="IPR000792">
    <property type="entry name" value="Tscrpt_reg_LuxR_C"/>
</dbReference>
<feature type="domain" description="HTH luxR-type" evidence="4">
    <location>
        <begin position="188"/>
        <end position="253"/>
    </location>
</feature>
<evidence type="ECO:0000256" key="2">
    <source>
        <dbReference type="ARBA" id="ARBA00023125"/>
    </source>
</evidence>
<dbReference type="PANTHER" id="PTHR44688">
    <property type="entry name" value="DNA-BINDING TRANSCRIPTIONAL ACTIVATOR DEVR_DOSR"/>
    <property type="match status" value="1"/>
</dbReference>
<dbReference type="PANTHER" id="PTHR44688:SF16">
    <property type="entry name" value="DNA-BINDING TRANSCRIPTIONAL ACTIVATOR DEVR_DOSR"/>
    <property type="match status" value="1"/>
</dbReference>
<dbReference type="Gene3D" id="1.10.10.10">
    <property type="entry name" value="Winged helix-like DNA-binding domain superfamily/Winged helix DNA-binding domain"/>
    <property type="match status" value="1"/>
</dbReference>
<dbReference type="PRINTS" id="PR00038">
    <property type="entry name" value="HTHLUXR"/>
</dbReference>
<evidence type="ECO:0000256" key="3">
    <source>
        <dbReference type="ARBA" id="ARBA00023163"/>
    </source>
</evidence>
<comment type="caution">
    <text evidence="5">The sequence shown here is derived from an EMBL/GenBank/DDBJ whole genome shotgun (WGS) entry which is preliminary data.</text>
</comment>
<dbReference type="Proteomes" id="UP000266327">
    <property type="component" value="Unassembled WGS sequence"/>
</dbReference>
<name>A0A3A3FZA5_9BURK</name>
<evidence type="ECO:0000256" key="1">
    <source>
        <dbReference type="ARBA" id="ARBA00023015"/>
    </source>
</evidence>
<gene>
    <name evidence="5" type="ORF">D3878_03105</name>
</gene>
<protein>
    <recommendedName>
        <fullName evidence="4">HTH luxR-type domain-containing protein</fullName>
    </recommendedName>
</protein>
<evidence type="ECO:0000313" key="6">
    <source>
        <dbReference type="Proteomes" id="UP000266327"/>
    </source>
</evidence>
<dbReference type="GO" id="GO:0006355">
    <property type="term" value="P:regulation of DNA-templated transcription"/>
    <property type="evidence" value="ECO:0007669"/>
    <property type="project" value="InterPro"/>
</dbReference>